<dbReference type="PANTHER" id="PTHR45588:SF1">
    <property type="entry name" value="WW DOMAIN-CONTAINING PROTEIN"/>
    <property type="match status" value="1"/>
</dbReference>
<comment type="caution">
    <text evidence="2">The sequence shown here is derived from an EMBL/GenBank/DDBJ whole genome shotgun (WGS) entry which is preliminary data.</text>
</comment>
<keyword evidence="3" id="KW-1185">Reference proteome</keyword>
<organism evidence="2 3">
    <name type="scientific">Cladorrhinum samala</name>
    <dbReference type="NCBI Taxonomy" id="585594"/>
    <lineage>
        <taxon>Eukaryota</taxon>
        <taxon>Fungi</taxon>
        <taxon>Dikarya</taxon>
        <taxon>Ascomycota</taxon>
        <taxon>Pezizomycotina</taxon>
        <taxon>Sordariomycetes</taxon>
        <taxon>Sordariomycetidae</taxon>
        <taxon>Sordariales</taxon>
        <taxon>Podosporaceae</taxon>
        <taxon>Cladorrhinum</taxon>
    </lineage>
</organism>
<dbReference type="EMBL" id="MU864947">
    <property type="protein sequence ID" value="KAK4464526.1"/>
    <property type="molecule type" value="Genomic_DNA"/>
</dbReference>
<reference evidence="2" key="2">
    <citation type="submission" date="2023-06" db="EMBL/GenBank/DDBJ databases">
        <authorList>
            <consortium name="Lawrence Berkeley National Laboratory"/>
            <person name="Mondo S.J."/>
            <person name="Hensen N."/>
            <person name="Bonometti L."/>
            <person name="Westerberg I."/>
            <person name="Brannstrom I.O."/>
            <person name="Guillou S."/>
            <person name="Cros-Aarteil S."/>
            <person name="Calhoun S."/>
            <person name="Haridas S."/>
            <person name="Kuo A."/>
            <person name="Pangilinan J."/>
            <person name="Riley R."/>
            <person name="Labutti K."/>
            <person name="Andreopoulos B."/>
            <person name="Lipzen A."/>
            <person name="Chen C."/>
            <person name="Yanf M."/>
            <person name="Daum C."/>
            <person name="Ng V."/>
            <person name="Clum A."/>
            <person name="Steindorff A."/>
            <person name="Ohm R."/>
            <person name="Martin F."/>
            <person name="Silar P."/>
            <person name="Natvig D."/>
            <person name="Lalanne C."/>
            <person name="Gautier V."/>
            <person name="Ament-Velasquez S.L."/>
            <person name="Kruys A."/>
            <person name="Hutchinson M.I."/>
            <person name="Powell A.J."/>
            <person name="Barry K."/>
            <person name="Miller A.N."/>
            <person name="Grigoriev I.V."/>
            <person name="Debuchy R."/>
            <person name="Gladieux P."/>
            <person name="Thoren M.H."/>
            <person name="Johannesson H."/>
        </authorList>
    </citation>
    <scope>NUCLEOTIDE SEQUENCE</scope>
    <source>
        <strain evidence="2">PSN324</strain>
    </source>
</reference>
<dbReference type="Gene3D" id="1.25.40.10">
    <property type="entry name" value="Tetratricopeptide repeat domain"/>
    <property type="match status" value="2"/>
</dbReference>
<evidence type="ECO:0000256" key="1">
    <source>
        <dbReference type="SAM" id="MobiDB-lite"/>
    </source>
</evidence>
<dbReference type="AlphaFoldDB" id="A0AAV9HZP9"/>
<accession>A0AAV9HZP9</accession>
<evidence type="ECO:0000313" key="2">
    <source>
        <dbReference type="EMBL" id="KAK4464526.1"/>
    </source>
</evidence>
<reference evidence="2" key="1">
    <citation type="journal article" date="2023" name="Mol. Phylogenet. Evol.">
        <title>Genome-scale phylogeny and comparative genomics of the fungal order Sordariales.</title>
        <authorList>
            <person name="Hensen N."/>
            <person name="Bonometti L."/>
            <person name="Westerberg I."/>
            <person name="Brannstrom I.O."/>
            <person name="Guillou S."/>
            <person name="Cros-Aarteil S."/>
            <person name="Calhoun S."/>
            <person name="Haridas S."/>
            <person name="Kuo A."/>
            <person name="Mondo S."/>
            <person name="Pangilinan J."/>
            <person name="Riley R."/>
            <person name="LaButti K."/>
            <person name="Andreopoulos B."/>
            <person name="Lipzen A."/>
            <person name="Chen C."/>
            <person name="Yan M."/>
            <person name="Daum C."/>
            <person name="Ng V."/>
            <person name="Clum A."/>
            <person name="Steindorff A."/>
            <person name="Ohm R.A."/>
            <person name="Martin F."/>
            <person name="Silar P."/>
            <person name="Natvig D.O."/>
            <person name="Lalanne C."/>
            <person name="Gautier V."/>
            <person name="Ament-Velasquez S.L."/>
            <person name="Kruys A."/>
            <person name="Hutchinson M.I."/>
            <person name="Powell A.J."/>
            <person name="Barry K."/>
            <person name="Miller A.N."/>
            <person name="Grigoriev I.V."/>
            <person name="Debuchy R."/>
            <person name="Gladieux P."/>
            <person name="Hiltunen Thoren M."/>
            <person name="Johannesson H."/>
        </authorList>
    </citation>
    <scope>NUCLEOTIDE SEQUENCE</scope>
    <source>
        <strain evidence="2">PSN324</strain>
    </source>
</reference>
<dbReference type="Proteomes" id="UP001321749">
    <property type="component" value="Unassembled WGS sequence"/>
</dbReference>
<dbReference type="SMART" id="SM00028">
    <property type="entry name" value="TPR"/>
    <property type="match status" value="3"/>
</dbReference>
<dbReference type="PANTHER" id="PTHR45588">
    <property type="entry name" value="TPR DOMAIN-CONTAINING PROTEIN"/>
    <property type="match status" value="1"/>
</dbReference>
<feature type="compositionally biased region" description="Polar residues" evidence="1">
    <location>
        <begin position="17"/>
        <end position="33"/>
    </location>
</feature>
<feature type="region of interest" description="Disordered" evidence="1">
    <location>
        <begin position="1"/>
        <end position="39"/>
    </location>
</feature>
<feature type="compositionally biased region" description="Basic and acidic residues" evidence="1">
    <location>
        <begin position="52"/>
        <end position="64"/>
    </location>
</feature>
<feature type="region of interest" description="Disordered" evidence="1">
    <location>
        <begin position="52"/>
        <end position="135"/>
    </location>
</feature>
<sequence length="686" mass="76232">MFDGASARLGRSHWPPASTTKTPNYIANKNSAGQEDPCNVYRRRRRFGWHADDLDGTNRADSRNHGQLPGMPTGPRQYLGLHGRDDPPWAGHGRPPSEPNPCSISSNRSRRPREEMGSQPLHDKPPANDGGGGGDDYFDLGGFHMPVTCKSPDAQKWFSRGLVWCYGFNHEEGARCFERAAAADPDCAMAYWGLAYAIGPNYNKPWGIFDATERESSMQRARKAALCALERAKSATPVEQALIDALQHRYPKHQGTAREGYKWNRGFADAMEKAYSSHSSNPDVTAVYVDALLNLTPWDLWNLQTGEPAEGARTLDARTALETALATDPYHPGLLHLYIHLMEMSPFPEKALNAADSLRGLVPDAGHLNHMPTHIDIICGDYRRAISSNTDAVRADAKFVERNGAINFYSLYRCHDLHFRLYGAMFAGQSAVALETAKLIEEALPEDLLLVTSPPMADWLEGFLAMRVHALVRFGRWDDIISLPLPGNAHLYCSTTAMILYAKGVALANTGRIAEAVSTRDRFQEAVKLVPKSRTVFNNTCRDILGIAAEMLNGELEYRRGNIETGLAHLRKSIELDDALPYDEPWGWMQPTRHAYGALLLEQDRVEQASAVYAADLGFDGTLPRAMQHRNNVWSLHGYHECLTRLGRCDEAKLVRPQLQIALAVADVPIQASCFCRKGFAVESRL</sequence>
<evidence type="ECO:0000313" key="3">
    <source>
        <dbReference type="Proteomes" id="UP001321749"/>
    </source>
</evidence>
<gene>
    <name evidence="2" type="ORF">QBC42DRAFT_249435</name>
</gene>
<proteinExistence type="predicted"/>
<feature type="compositionally biased region" description="Basic and acidic residues" evidence="1">
    <location>
        <begin position="112"/>
        <end position="126"/>
    </location>
</feature>
<protein>
    <submittedName>
        <fullName evidence="2">TPR domain protein</fullName>
    </submittedName>
</protein>
<dbReference type="InterPro" id="IPR019734">
    <property type="entry name" value="TPR_rpt"/>
</dbReference>
<dbReference type="SUPFAM" id="SSF48452">
    <property type="entry name" value="TPR-like"/>
    <property type="match status" value="2"/>
</dbReference>
<name>A0AAV9HZP9_9PEZI</name>
<dbReference type="InterPro" id="IPR011990">
    <property type="entry name" value="TPR-like_helical_dom_sf"/>
</dbReference>